<accession>A0A8D9FRV5</accession>
<gene>
    <name evidence="1" type="ORF">SLAVMIC_00824</name>
</gene>
<protein>
    <submittedName>
        <fullName evidence="1">Uncharacterized protein</fullName>
    </submittedName>
</protein>
<name>A0A8D9FRV5_9VIRU</name>
<evidence type="ECO:0000313" key="1">
    <source>
        <dbReference type="EMBL" id="CAG7581402.1"/>
    </source>
</evidence>
<reference evidence="1" key="1">
    <citation type="submission" date="2021-06" db="EMBL/GenBank/DDBJ databases">
        <authorList>
            <person name="Gannon L."/>
            <person name="Redgwell R T."/>
            <person name="Michniewski S."/>
            <person name="Harrison D C."/>
            <person name="Millard A."/>
        </authorList>
    </citation>
    <scope>NUCLEOTIDE SEQUENCE</scope>
</reference>
<dbReference type="EMBL" id="OU342829">
    <property type="protein sequence ID" value="CAG7581402.1"/>
    <property type="molecule type" value="Genomic_DNA"/>
</dbReference>
<proteinExistence type="predicted"/>
<organism evidence="1">
    <name type="scientific">uncultured marine phage</name>
    <dbReference type="NCBI Taxonomy" id="707152"/>
    <lineage>
        <taxon>Viruses</taxon>
        <taxon>environmental samples</taxon>
    </lineage>
</organism>
<sequence length="210" mass="24877">MLANNIDNVHEDVEKVKESKLYRRLNTLQSEIEDLKDYLVAEKYKAATNKLMEEVDDSYKKEISTLIVDFVNDIDMDEIDFDVKNFNGIEVTEDQKIISDKFSVELKTDFIDSDFIKNWDGDIFNNENHKFSMTYGPEGETLNLFLNKLKGDNLIFTIDEEELKVLPFMRTLFKRSEFWEIQVLRKADLKFKFNEDDNSTDIEFETIKFK</sequence>